<proteinExistence type="predicted"/>
<dbReference type="EMBL" id="LRGB01003024">
    <property type="protein sequence ID" value="KZS04968.1"/>
    <property type="molecule type" value="Genomic_DNA"/>
</dbReference>
<name>A0A164MDT4_9CRUS</name>
<dbReference type="Proteomes" id="UP000076858">
    <property type="component" value="Unassembled WGS sequence"/>
</dbReference>
<reference evidence="1 2" key="1">
    <citation type="submission" date="2016-03" db="EMBL/GenBank/DDBJ databases">
        <title>EvidentialGene: Evidence-directed Construction of Genes on Genomes.</title>
        <authorList>
            <person name="Gilbert D.G."/>
            <person name="Choi J.-H."/>
            <person name="Mockaitis K."/>
            <person name="Colbourne J."/>
            <person name="Pfrender M."/>
        </authorList>
    </citation>
    <scope>NUCLEOTIDE SEQUENCE [LARGE SCALE GENOMIC DNA]</scope>
    <source>
        <strain evidence="1 2">Xinb3</strain>
        <tissue evidence="1">Complete organism</tissue>
    </source>
</reference>
<sequence>MYSPIFLSCVSQEQSQLTVEDDQAITIEWFDPEWMPILFLPAKVNRMPVSIYSVCFHIIM</sequence>
<gene>
    <name evidence="1" type="ORF">APZ42_031938</name>
</gene>
<evidence type="ECO:0000313" key="1">
    <source>
        <dbReference type="EMBL" id="KZS04968.1"/>
    </source>
</evidence>
<organism evidence="1 2">
    <name type="scientific">Daphnia magna</name>
    <dbReference type="NCBI Taxonomy" id="35525"/>
    <lineage>
        <taxon>Eukaryota</taxon>
        <taxon>Metazoa</taxon>
        <taxon>Ecdysozoa</taxon>
        <taxon>Arthropoda</taxon>
        <taxon>Crustacea</taxon>
        <taxon>Branchiopoda</taxon>
        <taxon>Diplostraca</taxon>
        <taxon>Cladocera</taxon>
        <taxon>Anomopoda</taxon>
        <taxon>Daphniidae</taxon>
        <taxon>Daphnia</taxon>
    </lineage>
</organism>
<accession>A0A164MDT4</accession>
<dbReference type="AlphaFoldDB" id="A0A164MDT4"/>
<comment type="caution">
    <text evidence="1">The sequence shown here is derived from an EMBL/GenBank/DDBJ whole genome shotgun (WGS) entry which is preliminary data.</text>
</comment>
<protein>
    <submittedName>
        <fullName evidence="1">Uncharacterized protein</fullName>
    </submittedName>
</protein>
<evidence type="ECO:0000313" key="2">
    <source>
        <dbReference type="Proteomes" id="UP000076858"/>
    </source>
</evidence>
<keyword evidence="2" id="KW-1185">Reference proteome</keyword>